<evidence type="ECO:0000259" key="9">
    <source>
        <dbReference type="PROSITE" id="PS51211"/>
    </source>
</evidence>
<dbReference type="Gene3D" id="2.20.80.10">
    <property type="entry name" value="Lipovitellin-phosvitin complex, chain A, domain 4"/>
    <property type="match status" value="1"/>
</dbReference>
<dbReference type="FunFam" id="2.20.50.20:FF:000005">
    <property type="entry name" value="Vitellogenin 3"/>
    <property type="match status" value="1"/>
</dbReference>
<dbReference type="SUPFAM" id="SSF56968">
    <property type="entry name" value="Lipovitellin-phosvitin complex, beta-sheet shell regions"/>
    <property type="match status" value="3"/>
</dbReference>
<dbReference type="InterPro" id="IPR015817">
    <property type="entry name" value="Vitellinogen_open_b-sht_sub1"/>
</dbReference>
<dbReference type="GeneTree" id="ENSGT00530000064273"/>
<dbReference type="Gene3D" id="2.30.230.10">
    <property type="entry name" value="Lipovitellin, beta-sheet shell regions, chain A"/>
    <property type="match status" value="1"/>
</dbReference>
<reference evidence="10" key="4">
    <citation type="submission" date="2025-08" db="UniProtKB">
        <authorList>
            <consortium name="Ensembl"/>
        </authorList>
    </citation>
    <scope>IDENTIFICATION</scope>
</reference>
<dbReference type="GO" id="GO:0045735">
    <property type="term" value="F:nutrient reservoir activity"/>
    <property type="evidence" value="ECO:0007669"/>
    <property type="project" value="UniProtKB-KW"/>
</dbReference>
<keyword evidence="1" id="KW-0597">Phosphoprotein</keyword>
<name>A0A4W4HAS2_ELEEL</name>
<dbReference type="GO" id="GO:0005319">
    <property type="term" value="F:lipid transporter activity"/>
    <property type="evidence" value="ECO:0007669"/>
    <property type="project" value="InterPro"/>
</dbReference>
<dbReference type="PROSITE" id="PS51211">
    <property type="entry name" value="VITELLOGENIN"/>
    <property type="match status" value="1"/>
</dbReference>
<dbReference type="GO" id="GO:0032355">
    <property type="term" value="P:response to estradiol"/>
    <property type="evidence" value="ECO:0007669"/>
    <property type="project" value="TreeGrafter"/>
</dbReference>
<comment type="caution">
    <text evidence="6">Lacks conserved residue(s) required for the propagation of feature annotation.</text>
</comment>
<dbReference type="InterPro" id="IPR015819">
    <property type="entry name" value="Lipid_transp_b-sht_shell"/>
</dbReference>
<dbReference type="InterPro" id="IPR015816">
    <property type="entry name" value="Vitellinogen_b-sht_N"/>
</dbReference>
<keyword evidence="11" id="KW-1185">Reference proteome</keyword>
<dbReference type="InterPro" id="IPR001747">
    <property type="entry name" value="Vitellogenin_N"/>
</dbReference>
<protein>
    <recommendedName>
        <fullName evidence="9">Vitellogenin domain-containing protein</fullName>
    </recommendedName>
</protein>
<evidence type="ECO:0000256" key="7">
    <source>
        <dbReference type="SAM" id="MobiDB-lite"/>
    </source>
</evidence>
<dbReference type="Pfam" id="PF01347">
    <property type="entry name" value="Vitellogenin_N"/>
    <property type="match status" value="1"/>
</dbReference>
<reference evidence="11" key="2">
    <citation type="journal article" date="2017" name="Sci. Adv.">
        <title>A tail of two voltages: Proteomic comparison of the three electric organs of the electric eel.</title>
        <authorList>
            <person name="Traeger L.L."/>
            <person name="Sabat G."/>
            <person name="Barrett-Wilt G.A."/>
            <person name="Wells G.B."/>
            <person name="Sussman M.R."/>
        </authorList>
    </citation>
    <scope>NUCLEOTIDE SEQUENCE [LARGE SCALE GENOMIC DNA]</scope>
</reference>
<evidence type="ECO:0000256" key="1">
    <source>
        <dbReference type="ARBA" id="ARBA00022553"/>
    </source>
</evidence>
<dbReference type="PANTHER" id="PTHR23345">
    <property type="entry name" value="VITELLOGENIN-RELATED"/>
    <property type="match status" value="1"/>
</dbReference>
<keyword evidence="5" id="KW-0325">Glycoprotein</keyword>
<keyword evidence="8" id="KW-0472">Membrane</keyword>
<dbReference type="Ensembl" id="ENSEEET00000047644.2">
    <property type="protein sequence ID" value="ENSEEEP00000047123.2"/>
    <property type="gene ID" value="ENSEEEG00000021956.2"/>
</dbReference>
<reference evidence="10" key="5">
    <citation type="submission" date="2025-09" db="UniProtKB">
        <authorList>
            <consortium name="Ensembl"/>
        </authorList>
    </citation>
    <scope>IDENTIFICATION</scope>
</reference>
<evidence type="ECO:0000313" key="11">
    <source>
        <dbReference type="Proteomes" id="UP000314983"/>
    </source>
</evidence>
<dbReference type="InterPro" id="IPR050733">
    <property type="entry name" value="Vitellogenin/Apolipophorin"/>
</dbReference>
<evidence type="ECO:0000256" key="2">
    <source>
        <dbReference type="ARBA" id="ARBA00022729"/>
    </source>
</evidence>
<dbReference type="PANTHER" id="PTHR23345:SF29">
    <property type="entry name" value="VITELLOGENIN 3, PHOSVITINLESS"/>
    <property type="match status" value="1"/>
</dbReference>
<dbReference type="GO" id="GO:0071391">
    <property type="term" value="P:cellular response to estrogen stimulus"/>
    <property type="evidence" value="ECO:0007669"/>
    <property type="project" value="TreeGrafter"/>
</dbReference>
<dbReference type="Pfam" id="PF09172">
    <property type="entry name" value="Vit_open_b-sht"/>
    <property type="match status" value="1"/>
</dbReference>
<keyword evidence="2" id="KW-0732">Signal</keyword>
<reference evidence="11" key="1">
    <citation type="journal article" date="2014" name="Science">
        <title>Nonhuman genetics. Genomic basis for the convergent evolution of electric organs.</title>
        <authorList>
            <person name="Gallant J.R."/>
            <person name="Traeger L.L."/>
            <person name="Volkening J.D."/>
            <person name="Moffett H."/>
            <person name="Chen P.H."/>
            <person name="Novina C.D."/>
            <person name="Phillips G.N.Jr."/>
            <person name="Anand R."/>
            <person name="Wells G.B."/>
            <person name="Pinch M."/>
            <person name="Guth R."/>
            <person name="Unguez G.A."/>
            <person name="Albert J.S."/>
            <person name="Zakon H.H."/>
            <person name="Samanta M.P."/>
            <person name="Sussman M.R."/>
        </authorList>
    </citation>
    <scope>NUCLEOTIDE SEQUENCE [LARGE SCALE GENOMIC DNA]</scope>
</reference>
<feature type="domain" description="Vitellogenin" evidence="9">
    <location>
        <begin position="20"/>
        <end position="657"/>
    </location>
</feature>
<organism evidence="10 11">
    <name type="scientific">Electrophorus electricus</name>
    <name type="common">Electric eel</name>
    <name type="synonym">Gymnotus electricus</name>
    <dbReference type="NCBI Taxonomy" id="8005"/>
    <lineage>
        <taxon>Eukaryota</taxon>
        <taxon>Metazoa</taxon>
        <taxon>Chordata</taxon>
        <taxon>Craniata</taxon>
        <taxon>Vertebrata</taxon>
        <taxon>Euteleostomi</taxon>
        <taxon>Actinopterygii</taxon>
        <taxon>Neopterygii</taxon>
        <taxon>Teleostei</taxon>
        <taxon>Ostariophysi</taxon>
        <taxon>Gymnotiformes</taxon>
        <taxon>Gymnotoidei</taxon>
        <taxon>Gymnotidae</taxon>
        <taxon>Electrophorus</taxon>
    </lineage>
</organism>
<dbReference type="Pfam" id="PF09175">
    <property type="entry name" value="Vit_b-sht_shell"/>
    <property type="match status" value="1"/>
</dbReference>
<dbReference type="Proteomes" id="UP000314983">
    <property type="component" value="Chromosome 26"/>
</dbReference>
<dbReference type="SMART" id="SM01169">
    <property type="entry name" value="DUF1943"/>
    <property type="match status" value="1"/>
</dbReference>
<dbReference type="STRING" id="8005.ENSEEEP00000047123"/>
<dbReference type="SMART" id="SM01170">
    <property type="entry name" value="DUF1944"/>
    <property type="match status" value="1"/>
</dbReference>
<reference evidence="10" key="3">
    <citation type="submission" date="2020-05" db="EMBL/GenBank/DDBJ databases">
        <title>Electrophorus electricus (electric eel) genome, fEleEle1, primary haplotype.</title>
        <authorList>
            <person name="Myers G."/>
            <person name="Meyer A."/>
            <person name="Fedrigo O."/>
            <person name="Formenti G."/>
            <person name="Rhie A."/>
            <person name="Tracey A."/>
            <person name="Sims Y."/>
            <person name="Jarvis E.D."/>
        </authorList>
    </citation>
    <scope>NUCLEOTIDE SEQUENCE [LARGE SCALE GENOMIC DNA]</scope>
</reference>
<dbReference type="InterPro" id="IPR015255">
    <property type="entry name" value="Vitellinogen_open_b-sht"/>
</dbReference>
<gene>
    <name evidence="10" type="primary">vtg3</name>
</gene>
<feature type="compositionally biased region" description="Basic and acidic residues" evidence="7">
    <location>
        <begin position="925"/>
        <end position="946"/>
    </location>
</feature>
<evidence type="ECO:0000256" key="6">
    <source>
        <dbReference type="PROSITE-ProRule" id="PRU00557"/>
    </source>
</evidence>
<evidence type="ECO:0000256" key="3">
    <source>
        <dbReference type="ARBA" id="ARBA00022761"/>
    </source>
</evidence>
<feature type="region of interest" description="Disordered" evidence="7">
    <location>
        <begin position="922"/>
        <end position="946"/>
    </location>
</feature>
<keyword evidence="8" id="KW-1133">Transmembrane helix</keyword>
<accession>A0A4W4HAS2</accession>
<sequence length="1242" mass="138889">MCWLLFCLFVALAGKYIPTLNPKKTYEYKYVGMVNVGRDMPDLAEAGIKLQCTFKITGVSMHTFLLGISNVVFEEFNGIPGESSFRLAPNLTKHLAAELTRPFTFEYTKGQVSDIKAAPEVSNTIVNIVRGILGFLHVTVKTTQRAYELTEVGIHGVCQSSYVIEENTTTKELYVTQVVDIANCQQKVAIYDGMALTEENKISKERGENVVATVKYAYTVKSTGSGGLITQASANERHHFSPFNVKGGNSKLQAIRNIVLLKETDTVGKPVTGQVKSKGNLMYQIEKGLWQMPILMTDLTKPVPKVNLIKHLAQDNIHQLNGATSADVLNLIQLLRSTTQEDLELLWKQLSTNNEHRRWFLDTVVEVTDERVLKFLQKRFKAADISANEAGQTLLLAFNHLSAKLELVEMAKEFLTLPFSKSHILLWNTVVLSYGSLVYKVCARVNPCPVITVQPLLNMATNGLAKGVKEDMVVALKALGNAGHPLSIKTIIKFLPGFSAKADTLPTSVKTVAVQSLRHLAIRDPHKVQDITLTILAQRTITAEIRMLASIILLETKPPVAVISLVTEILLHESDLQVASFAYSRLRSLAMSRTPDNHYLSTACNIAVKTLARKLGRLSYRFSQALRLDWFHDDLLAGASGEFFILRNGTSVIPTSIISKGKLHFIGRILQLVELGVRAEGLNELFKDRSGITKDFEVMDFATIMKIVNFQSLPKDKPLLSVYARVFGQEVSFVDLNQDVIQKILKSMSLMASKENKVWNIIQNLQKGLSWHWTKPFLTFETRFIQPTCLGLPAEISKYYFSLTAINVNAKADFNPPPKEHLHELINADISLDTAGFSGSAKDFFAFHGISTDLFQCGAQLNSKTIVSLPWKIGMKRNTNDNNYEINLVPTKKNTELLTVNFNIYAVSRNIEDLSLAKMTPMTPENKDYEENASMERKDTDGSIDEKGTEVYHPKLKYCAEASIYGTAICTEIEVQRVHYLKEYPLYYFLGYTIHSFTECTELLHLSQLMAETHETMKVLNNVCHATMSGFTISGLSLKQGLELTPDPVLTVKVLAFSPKGKPRGYEGSAYYTPTTQMDDIELIISEVAEEVNWKICADANIDKIQSGAKAHFKWGAECQPYEVAVKVSAVGGTKPSINVEINWGAVPAFIQVVGQRIREYLPGMSYLMGFHQKHEKNDEQEVSATLASSQEGFDVKVKIPEKTLHHNSIMLFLLVFVWFFLTNFPLYSTANYLSPWNFPTI</sequence>
<dbReference type="InterPro" id="IPR011030">
    <property type="entry name" value="Lipovitellin_superhlx_dom"/>
</dbReference>
<feature type="disulfide bond" evidence="6">
    <location>
        <begin position="158"/>
        <end position="184"/>
    </location>
</feature>
<dbReference type="Gene3D" id="1.25.10.20">
    <property type="entry name" value="Vitellinogen, superhelical"/>
    <property type="match status" value="1"/>
</dbReference>
<dbReference type="Gene3D" id="2.20.90.10">
    <property type="entry name" value="Vitellinogen, beta-sheet shell domain"/>
    <property type="match status" value="1"/>
</dbReference>
<dbReference type="SUPFAM" id="SSF48431">
    <property type="entry name" value="Lipovitellin-phosvitin complex, superhelical domain"/>
    <property type="match status" value="1"/>
</dbReference>
<keyword evidence="8" id="KW-0812">Transmembrane</keyword>
<keyword evidence="3" id="KW-0758">Storage protein</keyword>
<dbReference type="OMA" id="AFMILFD"/>
<dbReference type="Gene3D" id="2.20.50.20">
    <property type="entry name" value="Lipovitellin. Chain A, domain 3"/>
    <property type="match status" value="1"/>
</dbReference>
<evidence type="ECO:0000313" key="10">
    <source>
        <dbReference type="Ensembl" id="ENSEEEP00000047123.2"/>
    </source>
</evidence>
<evidence type="ECO:0000256" key="8">
    <source>
        <dbReference type="SAM" id="Phobius"/>
    </source>
</evidence>
<dbReference type="AlphaFoldDB" id="A0A4W4HAS2"/>
<proteinExistence type="predicted"/>
<dbReference type="InterPro" id="IPR015258">
    <property type="entry name" value="Vitellinogen_b-sht_shell"/>
</dbReference>
<dbReference type="SMART" id="SM00638">
    <property type="entry name" value="LPD_N"/>
    <property type="match status" value="1"/>
</dbReference>
<evidence type="ECO:0000256" key="4">
    <source>
        <dbReference type="ARBA" id="ARBA00023157"/>
    </source>
</evidence>
<evidence type="ECO:0000256" key="5">
    <source>
        <dbReference type="ARBA" id="ARBA00023180"/>
    </source>
</evidence>
<feature type="transmembrane region" description="Helical" evidence="8">
    <location>
        <begin position="1210"/>
        <end position="1228"/>
    </location>
</feature>
<keyword evidence="4 6" id="KW-1015">Disulfide bond</keyword>
<dbReference type="InterPro" id="IPR037088">
    <property type="entry name" value="Vitellinogen_b-sht_shell_sf"/>
</dbReference>